<organism evidence="1 2">
    <name type="scientific">Aphanothece sacrum FPU1</name>
    <dbReference type="NCBI Taxonomy" id="1920663"/>
    <lineage>
        <taxon>Bacteria</taxon>
        <taxon>Bacillati</taxon>
        <taxon>Cyanobacteriota</taxon>
        <taxon>Cyanophyceae</taxon>
        <taxon>Oscillatoriophycideae</taxon>
        <taxon>Chroococcales</taxon>
        <taxon>Aphanothecaceae</taxon>
        <taxon>Aphanothece</taxon>
    </lineage>
</organism>
<protein>
    <submittedName>
        <fullName evidence="1">Uncharacterized protein</fullName>
    </submittedName>
</protein>
<dbReference type="AlphaFoldDB" id="A0A401IHK5"/>
<proteinExistence type="predicted"/>
<evidence type="ECO:0000313" key="2">
    <source>
        <dbReference type="Proteomes" id="UP000287247"/>
    </source>
</evidence>
<accession>A0A401IHK5</accession>
<reference evidence="2" key="1">
    <citation type="submission" date="2017-05" db="EMBL/GenBank/DDBJ databases">
        <title>Physiological properties and genetic analysis related to exopolysaccharide production of fresh-water unicellular cyanobacterium Aphanothece sacrum, Suizenji Nori, that has been cultured as a food source in Japan.</title>
        <authorList>
            <person name="Kanesaki Y."/>
            <person name="Yoshikawa S."/>
            <person name="Ohki K."/>
        </authorList>
    </citation>
    <scope>NUCLEOTIDE SEQUENCE [LARGE SCALE GENOMIC DNA]</scope>
    <source>
        <strain evidence="2">FPU1</strain>
    </source>
</reference>
<sequence>MANKINPPAIKAQTKVAKEDTPMTNVLTKEPILSTKGLSDVRGLAVKLWTIE</sequence>
<comment type="caution">
    <text evidence="1">The sequence shown here is derived from an EMBL/GenBank/DDBJ whole genome shotgun (WGS) entry which is preliminary data.</text>
</comment>
<name>A0A401IHK5_APHSA</name>
<dbReference type="EMBL" id="BDQK01000013">
    <property type="protein sequence ID" value="GBF80777.1"/>
    <property type="molecule type" value="Genomic_DNA"/>
</dbReference>
<dbReference type="Proteomes" id="UP000287247">
    <property type="component" value="Unassembled WGS sequence"/>
</dbReference>
<gene>
    <name evidence="1" type="ORF">AsFPU1_2182</name>
</gene>
<evidence type="ECO:0000313" key="1">
    <source>
        <dbReference type="EMBL" id="GBF80777.1"/>
    </source>
</evidence>
<keyword evidence="2" id="KW-1185">Reference proteome</keyword>